<feature type="chain" id="PRO_5020586448" evidence="2">
    <location>
        <begin position="25"/>
        <end position="348"/>
    </location>
</feature>
<name>A0A4P8ISY3_9BURK</name>
<dbReference type="Gene3D" id="3.40.190.10">
    <property type="entry name" value="Periplasmic binding protein-like II"/>
    <property type="match status" value="2"/>
</dbReference>
<dbReference type="GO" id="GO:0015888">
    <property type="term" value="P:thiamine transport"/>
    <property type="evidence" value="ECO:0007669"/>
    <property type="project" value="TreeGrafter"/>
</dbReference>
<dbReference type="RefSeq" id="WP_137331790.1">
    <property type="nucleotide sequence ID" value="NZ_CP040077.1"/>
</dbReference>
<dbReference type="EMBL" id="CP040077">
    <property type="protein sequence ID" value="QCP48959.1"/>
    <property type="molecule type" value="Genomic_DNA"/>
</dbReference>
<evidence type="ECO:0000256" key="2">
    <source>
        <dbReference type="SAM" id="SignalP"/>
    </source>
</evidence>
<evidence type="ECO:0000313" key="3">
    <source>
        <dbReference type="EMBL" id="QCP48959.1"/>
    </source>
</evidence>
<evidence type="ECO:0000256" key="1">
    <source>
        <dbReference type="ARBA" id="ARBA00022729"/>
    </source>
</evidence>
<dbReference type="PANTHER" id="PTHR30006:SF2">
    <property type="entry name" value="ABC TRANSPORTER SUBSTRATE-BINDING PROTEIN"/>
    <property type="match status" value="1"/>
</dbReference>
<dbReference type="Pfam" id="PF13416">
    <property type="entry name" value="SBP_bac_8"/>
    <property type="match status" value="1"/>
</dbReference>
<dbReference type="SUPFAM" id="SSF53850">
    <property type="entry name" value="Periplasmic binding protein-like II"/>
    <property type="match status" value="1"/>
</dbReference>
<sequence length="348" mass="37527">MKLIKTIAAAAALCGLTAAIPAFAQSKTIYIGMNGGPMEKAYTSQVLPDFEKANDVKVVVVPGTSSDILAKLLANKTNPQIHVVFLDDGVMARAVSMGVCKKLDDAPVLKELYPFARMKDDMGAGVQLGMTGIAYNTKLFKEKGWAPPTSWLDFADPKYKGKVVFQSASSSTFGLHGFLEINRLWGGSEQNVEPGFTKWQSTVGPNVVEYIPNSAKISEMVQTGEAGLFPLTPTGVGDLQDKGIPVAYVSPKEGPVLLLVDLCVVNNNPDPQLAQKLAQFLLSAPAQTKAAIAGKQIPTNRLATMPASMQQSLGNLDDLVKKVNVVDWDVINAHRAQWDARWNSQIER</sequence>
<dbReference type="KEGG" id="tvl:FAZ95_07040"/>
<dbReference type="AlphaFoldDB" id="A0A4P8ISY3"/>
<proteinExistence type="predicted"/>
<dbReference type="InterPro" id="IPR006059">
    <property type="entry name" value="SBP"/>
</dbReference>
<evidence type="ECO:0000313" key="4">
    <source>
        <dbReference type="Proteomes" id="UP000298656"/>
    </source>
</evidence>
<dbReference type="GO" id="GO:0030975">
    <property type="term" value="F:thiamine binding"/>
    <property type="evidence" value="ECO:0007669"/>
    <property type="project" value="TreeGrafter"/>
</dbReference>
<organism evidence="3 4">
    <name type="scientific">Trinickia violacea</name>
    <dbReference type="NCBI Taxonomy" id="2571746"/>
    <lineage>
        <taxon>Bacteria</taxon>
        <taxon>Pseudomonadati</taxon>
        <taxon>Pseudomonadota</taxon>
        <taxon>Betaproteobacteria</taxon>
        <taxon>Burkholderiales</taxon>
        <taxon>Burkholderiaceae</taxon>
        <taxon>Trinickia</taxon>
    </lineage>
</organism>
<feature type="signal peptide" evidence="2">
    <location>
        <begin position="1"/>
        <end position="24"/>
    </location>
</feature>
<dbReference type="PANTHER" id="PTHR30006">
    <property type="entry name" value="THIAMINE-BINDING PERIPLASMIC PROTEIN-RELATED"/>
    <property type="match status" value="1"/>
</dbReference>
<dbReference type="CDD" id="cd13589">
    <property type="entry name" value="PBP2_polyamine_RpCGA009"/>
    <property type="match status" value="1"/>
</dbReference>
<dbReference type="Proteomes" id="UP000298656">
    <property type="component" value="Chromosome 1"/>
</dbReference>
<dbReference type="GO" id="GO:0030976">
    <property type="term" value="F:thiamine pyrophosphate binding"/>
    <property type="evidence" value="ECO:0007669"/>
    <property type="project" value="TreeGrafter"/>
</dbReference>
<gene>
    <name evidence="3" type="ORF">FAZ95_07040</name>
</gene>
<dbReference type="GO" id="GO:0030288">
    <property type="term" value="C:outer membrane-bounded periplasmic space"/>
    <property type="evidence" value="ECO:0007669"/>
    <property type="project" value="TreeGrafter"/>
</dbReference>
<protein>
    <submittedName>
        <fullName evidence="3">ABC transporter substrate-binding protein</fullName>
    </submittedName>
</protein>
<keyword evidence="4" id="KW-1185">Reference proteome</keyword>
<accession>A0A4P8ISY3</accession>
<keyword evidence="1 2" id="KW-0732">Signal</keyword>
<dbReference type="OrthoDB" id="305758at2"/>
<reference evidence="3 4" key="1">
    <citation type="submission" date="2019-05" db="EMBL/GenBank/DDBJ databases">
        <title>Burkholderia sp. DHOD12, isolated from subtropical forest soil.</title>
        <authorList>
            <person name="Gao Z.-H."/>
            <person name="Qiu L.-H."/>
        </authorList>
    </citation>
    <scope>NUCLEOTIDE SEQUENCE [LARGE SCALE GENOMIC DNA]</scope>
    <source>
        <strain evidence="3 4">DHOD12</strain>
    </source>
</reference>